<dbReference type="Proteomes" id="UP000193247">
    <property type="component" value="Unassembled WGS sequence"/>
</dbReference>
<reference evidence="2 3" key="1">
    <citation type="submission" date="2017-04" db="EMBL/GenBank/DDBJ databases">
        <title>The new phylogeny of genus Mycobacterium.</title>
        <authorList>
            <person name="Tortoli E."/>
            <person name="Trovato A."/>
            <person name="Cirillo D.M."/>
        </authorList>
    </citation>
    <scope>NUCLEOTIDE SEQUENCE [LARGE SCALE GENOMIC DNA]</scope>
    <source>
        <strain evidence="2 3">TBL 1200985</strain>
    </source>
</reference>
<dbReference type="STRING" id="1430326.B8W66_15545"/>
<evidence type="ECO:0000313" key="2">
    <source>
        <dbReference type="EMBL" id="OSC39900.1"/>
    </source>
</evidence>
<gene>
    <name evidence="2" type="ORF">B8W66_15545</name>
</gene>
<comment type="caution">
    <text evidence="2">The sequence shown here is derived from an EMBL/GenBank/DDBJ whole genome shotgun (WGS) entry which is preliminary data.</text>
</comment>
<name>A0A1X2LT49_9MYCO</name>
<accession>A0A1X2LT49</accession>
<evidence type="ECO:0000313" key="3">
    <source>
        <dbReference type="Proteomes" id="UP000193247"/>
    </source>
</evidence>
<dbReference type="Gene3D" id="1.10.287.850">
    <property type="entry name" value="HP0062-like domain"/>
    <property type="match status" value="1"/>
</dbReference>
<dbReference type="InterPro" id="IPR038332">
    <property type="entry name" value="PPE_sf"/>
</dbReference>
<protein>
    <submittedName>
        <fullName evidence="2">PE family protein</fullName>
    </submittedName>
</protein>
<dbReference type="InterPro" id="IPR048996">
    <property type="entry name" value="PGRS_rpt"/>
</dbReference>
<dbReference type="RefSeq" id="WP_133056437.1">
    <property type="nucleotide sequence ID" value="NZ_NCXP01000019.1"/>
</dbReference>
<dbReference type="Pfam" id="PF21526">
    <property type="entry name" value="PGRS"/>
    <property type="match status" value="1"/>
</dbReference>
<feature type="domain" description="PE" evidence="1">
    <location>
        <begin position="4"/>
        <end position="93"/>
    </location>
</feature>
<dbReference type="OrthoDB" id="4735238at2"/>
<sequence>MSYLIAAPEMLTAAATDLANIGSSISAANAAAAPPTTALVAAGADEISARIAALFGAHAQAYQVLSAQAAMFHEQFVRALSTGAGAYAAAEVASAQSVQQDLLNLINAPTQALLGRPLIGNGADGLPGTGQNGGDGGILFGNGGNGGSGALNQRGGNGGNAGLWGNGGAGGAGGNATAAGVNGFSGGGGGLGGLLLG</sequence>
<dbReference type="Pfam" id="PF00934">
    <property type="entry name" value="PE"/>
    <property type="match status" value="1"/>
</dbReference>
<keyword evidence="3" id="KW-1185">Reference proteome</keyword>
<dbReference type="FunFam" id="1.10.287.850:FF:000001">
    <property type="entry name" value="PE_PGRS39"/>
    <property type="match status" value="1"/>
</dbReference>
<organism evidence="2 3">
    <name type="scientific">Mycobacterium decipiens</name>
    <dbReference type="NCBI Taxonomy" id="1430326"/>
    <lineage>
        <taxon>Bacteria</taxon>
        <taxon>Bacillati</taxon>
        <taxon>Actinomycetota</taxon>
        <taxon>Actinomycetes</taxon>
        <taxon>Mycobacteriales</taxon>
        <taxon>Mycobacteriaceae</taxon>
        <taxon>Mycobacterium</taxon>
    </lineage>
</organism>
<feature type="non-terminal residue" evidence="2">
    <location>
        <position position="197"/>
    </location>
</feature>
<evidence type="ECO:0000259" key="1">
    <source>
        <dbReference type="Pfam" id="PF00934"/>
    </source>
</evidence>
<dbReference type="SUPFAM" id="SSF140459">
    <property type="entry name" value="PE/PPE dimer-like"/>
    <property type="match status" value="1"/>
</dbReference>
<dbReference type="InterPro" id="IPR000084">
    <property type="entry name" value="PE-PGRS_N"/>
</dbReference>
<dbReference type="AlphaFoldDB" id="A0A1X2LT49"/>
<proteinExistence type="predicted"/>
<dbReference type="EMBL" id="NCXP01000019">
    <property type="protein sequence ID" value="OSC39900.1"/>
    <property type="molecule type" value="Genomic_DNA"/>
</dbReference>